<dbReference type="GO" id="GO:0005829">
    <property type="term" value="C:cytosol"/>
    <property type="evidence" value="ECO:0007669"/>
    <property type="project" value="TreeGrafter"/>
</dbReference>
<dbReference type="SUPFAM" id="SSF50475">
    <property type="entry name" value="FMN-binding split barrel"/>
    <property type="match status" value="1"/>
</dbReference>
<dbReference type="Gene3D" id="2.30.110.10">
    <property type="entry name" value="Electron Transport, Fmn-binding Protein, Chain A"/>
    <property type="match status" value="1"/>
</dbReference>
<dbReference type="Proteomes" id="UP000011586">
    <property type="component" value="Unassembled WGS sequence"/>
</dbReference>
<dbReference type="EMBL" id="AOJK01000010">
    <property type="protein sequence ID" value="ELZ48011.1"/>
    <property type="molecule type" value="Genomic_DNA"/>
</dbReference>
<dbReference type="NCBIfam" id="TIGR03618">
    <property type="entry name" value="Rv1155_F420"/>
    <property type="match status" value="1"/>
</dbReference>
<reference evidence="3 4" key="1">
    <citation type="journal article" date="2014" name="PLoS Genet.">
        <title>Phylogenetically driven sequencing of extremely halophilic archaea reveals strategies for static and dynamic osmo-response.</title>
        <authorList>
            <person name="Becker E.A."/>
            <person name="Seitzer P.M."/>
            <person name="Tritt A."/>
            <person name="Larsen D."/>
            <person name="Krusor M."/>
            <person name="Yao A.I."/>
            <person name="Wu D."/>
            <person name="Madern D."/>
            <person name="Eisen J.A."/>
            <person name="Darling A.E."/>
            <person name="Facciotti M.T."/>
        </authorList>
    </citation>
    <scope>NUCLEOTIDE SEQUENCE [LARGE SCALE GENOMIC DNA]</scope>
    <source>
        <strain evidence="3 4">DSM 19288</strain>
    </source>
</reference>
<comment type="caution">
    <text evidence="3">The sequence shown here is derived from an EMBL/GenBank/DDBJ whole genome shotgun (WGS) entry which is preliminary data.</text>
</comment>
<dbReference type="PANTHER" id="PTHR35176">
    <property type="entry name" value="HEME OXYGENASE HI_0854-RELATED"/>
    <property type="match status" value="1"/>
</dbReference>
<name>M0EJS7_9EURY</name>
<dbReference type="InterPro" id="IPR019920">
    <property type="entry name" value="F420-binding_dom_put"/>
</dbReference>
<gene>
    <name evidence="3" type="ORF">C463_01951</name>
</gene>
<dbReference type="PATRIC" id="fig|1227465.4.peg.382"/>
<dbReference type="InterPro" id="IPR012349">
    <property type="entry name" value="Split_barrel_FMN-bd"/>
</dbReference>
<accession>M0EJS7</accession>
<proteinExistence type="predicted"/>
<evidence type="ECO:0000313" key="4">
    <source>
        <dbReference type="Proteomes" id="UP000011586"/>
    </source>
</evidence>
<dbReference type="AlphaFoldDB" id="M0EJS7"/>
<organism evidence="3 4">
    <name type="scientific">Halorubrum californiense DSM 19288</name>
    <dbReference type="NCBI Taxonomy" id="1227465"/>
    <lineage>
        <taxon>Archaea</taxon>
        <taxon>Methanobacteriati</taxon>
        <taxon>Methanobacteriota</taxon>
        <taxon>Stenosarchaea group</taxon>
        <taxon>Halobacteria</taxon>
        <taxon>Halobacteriales</taxon>
        <taxon>Haloferacaceae</taxon>
        <taxon>Halorubrum</taxon>
    </lineage>
</organism>
<dbReference type="Pfam" id="PF01243">
    <property type="entry name" value="PNPOx_N"/>
    <property type="match status" value="1"/>
</dbReference>
<dbReference type="PANTHER" id="PTHR35176:SF6">
    <property type="entry name" value="HEME OXYGENASE HI_0854-RELATED"/>
    <property type="match status" value="1"/>
</dbReference>
<dbReference type="GO" id="GO:0016627">
    <property type="term" value="F:oxidoreductase activity, acting on the CH-CH group of donors"/>
    <property type="evidence" value="ECO:0007669"/>
    <property type="project" value="TreeGrafter"/>
</dbReference>
<dbReference type="InterPro" id="IPR011576">
    <property type="entry name" value="Pyridox_Oxase_N"/>
</dbReference>
<keyword evidence="1" id="KW-0560">Oxidoreductase</keyword>
<sequence>MIYQAGFPTRGPTAPRDLESHVDIFEAESYAHFATVGPDGLPHVTPVWVDHEDREYVLVNTARGRRKERNVRENPKVGVSVLDPDDPYRYVSVRGEAELTEEGAREHIDELARRYFGVDEYPHHDEEEDARVIVRIPAENVATSG</sequence>
<evidence type="ECO:0000259" key="2">
    <source>
        <dbReference type="Pfam" id="PF01243"/>
    </source>
</evidence>
<feature type="domain" description="Pyridoxamine 5'-phosphate oxidase N-terminal" evidence="2">
    <location>
        <begin position="21"/>
        <end position="141"/>
    </location>
</feature>
<dbReference type="RefSeq" id="WP_008440600.1">
    <property type="nucleotide sequence ID" value="NZ_AOJK01000010.1"/>
</dbReference>
<dbReference type="STRING" id="1227465.C463_01951"/>
<dbReference type="GO" id="GO:0070967">
    <property type="term" value="F:coenzyme F420 binding"/>
    <property type="evidence" value="ECO:0007669"/>
    <property type="project" value="TreeGrafter"/>
</dbReference>
<evidence type="ECO:0000313" key="3">
    <source>
        <dbReference type="EMBL" id="ELZ48011.1"/>
    </source>
</evidence>
<keyword evidence="4" id="KW-1185">Reference proteome</keyword>
<evidence type="ECO:0000256" key="1">
    <source>
        <dbReference type="ARBA" id="ARBA00023002"/>
    </source>
</evidence>
<protein>
    <submittedName>
        <fullName evidence="3">Pyridoxamine 5'-phosphate oxidase-related FMN-binding protein</fullName>
    </submittedName>
</protein>
<dbReference type="InterPro" id="IPR052019">
    <property type="entry name" value="F420H2_bilvrd_red/Heme_oxyg"/>
</dbReference>